<gene>
    <name evidence="9" type="ORF">C0J50_17175</name>
</gene>
<evidence type="ECO:0000256" key="2">
    <source>
        <dbReference type="ARBA" id="ARBA00001946"/>
    </source>
</evidence>
<dbReference type="Pfam" id="PF03828">
    <property type="entry name" value="PAP_assoc"/>
    <property type="match status" value="1"/>
</dbReference>
<dbReference type="SUPFAM" id="SSF81631">
    <property type="entry name" value="PAP/OAS1 substrate-binding domain"/>
    <property type="match status" value="1"/>
</dbReference>
<feature type="domain" description="PAP-associated" evidence="6">
    <location>
        <begin position="443"/>
        <end position="487"/>
    </location>
</feature>
<feature type="non-terminal residue" evidence="9">
    <location>
        <position position="1"/>
    </location>
</feature>
<keyword evidence="5" id="KW-0460">Magnesium</keyword>
<dbReference type="GO" id="GO:0005739">
    <property type="term" value="C:mitochondrion"/>
    <property type="evidence" value="ECO:0007669"/>
    <property type="project" value="TreeGrafter"/>
</dbReference>
<keyword evidence="10" id="KW-1185">Reference proteome</keyword>
<sequence length="586" mass="65170">CACAFYSPTMAACFGICRLHVNRAERFAKLGQKADLRARRILTGSAFATTAQTVKKTLQARKESFSAIQEERREQAERSVLISCPPNINQKRFLDYISKHGNIQNHFFYQSYGIYAVVEFSSKDSIAALKANCTIPYVQHEAAVPFKSRLISLKWTGHGGQANASNTLKLQKHLPIAVNELTQHLSKQESIDQQLQCLTDLYQLTEENISLRFLVCSLLRDIAAAYFPECIIRPFGSTVNSFGKLGCDLDMFLDLDGISGQNKKKGPGLSLEYQVKQGTSERTVTQSVLSVIGECVDQFGPGCVGVQKILNARCPLVRFAHQPSGFQCDLTANNRVAMKSSELLFVFGKLDVRVRHLVFAIRCWARVHGITSSIPGAWITNFSLTVLVLFFLQRRKQPLLPTLDHLRDLADPSDQCIIEGNDCTIVSDLSKITLQKNTDTLEKLLQEFFEFYGNFAFSSMSINIRKGKEQNKPESSPLHIQNPFETSLNVSKNVNTTQLERFVALCRESAWLLEQKEVLTRSAAQSADVIPPWGLTALLLPSVAQSAGVKGRRKKKHHPASERIKTLLESLKGNSGGAGVKQNAAN</sequence>
<evidence type="ECO:0000259" key="8">
    <source>
        <dbReference type="Pfam" id="PF22600"/>
    </source>
</evidence>
<feature type="domain" description="Poly(A) RNA polymerase mitochondrial-like central palm" evidence="8">
    <location>
        <begin position="191"/>
        <end position="348"/>
    </location>
</feature>
<comment type="cofactor">
    <cofactor evidence="1">
        <name>Mn(2+)</name>
        <dbReference type="ChEBI" id="CHEBI:29035"/>
    </cofactor>
</comment>
<dbReference type="InterPro" id="IPR041252">
    <property type="entry name" value="RL"/>
</dbReference>
<proteinExistence type="predicted"/>
<evidence type="ECO:0000313" key="10">
    <source>
        <dbReference type="Proteomes" id="UP001205998"/>
    </source>
</evidence>
<dbReference type="Gene3D" id="1.10.1410.10">
    <property type="match status" value="1"/>
</dbReference>
<feature type="non-terminal residue" evidence="9">
    <location>
        <position position="586"/>
    </location>
</feature>
<dbReference type="PANTHER" id="PTHR12271:SF133">
    <property type="entry name" value="POLY(A) RNA POLYMERASE, MITOCHONDRIAL"/>
    <property type="match status" value="1"/>
</dbReference>
<dbReference type="GO" id="GO:0031123">
    <property type="term" value="P:RNA 3'-end processing"/>
    <property type="evidence" value="ECO:0007669"/>
    <property type="project" value="TreeGrafter"/>
</dbReference>
<dbReference type="Proteomes" id="UP001205998">
    <property type="component" value="Unassembled WGS sequence"/>
</dbReference>
<organism evidence="9 10">
    <name type="scientific">Silurus asotus</name>
    <name type="common">Amur catfish</name>
    <name type="synonym">Parasilurus asotus</name>
    <dbReference type="NCBI Taxonomy" id="30991"/>
    <lineage>
        <taxon>Eukaryota</taxon>
        <taxon>Metazoa</taxon>
        <taxon>Chordata</taxon>
        <taxon>Craniata</taxon>
        <taxon>Vertebrata</taxon>
        <taxon>Euteleostomi</taxon>
        <taxon>Actinopterygii</taxon>
        <taxon>Neopterygii</taxon>
        <taxon>Teleostei</taxon>
        <taxon>Ostariophysi</taxon>
        <taxon>Siluriformes</taxon>
        <taxon>Siluridae</taxon>
        <taxon>Silurus</taxon>
    </lineage>
</organism>
<evidence type="ECO:0000313" key="9">
    <source>
        <dbReference type="EMBL" id="KAI5623388.1"/>
    </source>
</evidence>
<evidence type="ECO:0000256" key="4">
    <source>
        <dbReference type="ARBA" id="ARBA00022723"/>
    </source>
</evidence>
<dbReference type="Pfam" id="PF17797">
    <property type="entry name" value="RL"/>
    <property type="match status" value="1"/>
</dbReference>
<dbReference type="InterPro" id="IPR054708">
    <property type="entry name" value="MTPAP-like_central"/>
</dbReference>
<name>A0AAD5AV01_SILAS</name>
<dbReference type="PANTHER" id="PTHR12271">
    <property type="entry name" value="POLY A POLYMERASE CID PAP -RELATED"/>
    <property type="match status" value="1"/>
</dbReference>
<evidence type="ECO:0000256" key="5">
    <source>
        <dbReference type="ARBA" id="ARBA00022842"/>
    </source>
</evidence>
<dbReference type="GO" id="GO:1990817">
    <property type="term" value="F:poly(A) RNA polymerase activity"/>
    <property type="evidence" value="ECO:0007669"/>
    <property type="project" value="TreeGrafter"/>
</dbReference>
<dbReference type="GO" id="GO:0046872">
    <property type="term" value="F:metal ion binding"/>
    <property type="evidence" value="ECO:0007669"/>
    <property type="project" value="UniProtKB-KW"/>
</dbReference>
<dbReference type="AlphaFoldDB" id="A0AAD5AV01"/>
<evidence type="ECO:0000259" key="7">
    <source>
        <dbReference type="Pfam" id="PF17797"/>
    </source>
</evidence>
<feature type="domain" description="RL" evidence="7">
    <location>
        <begin position="64"/>
        <end position="133"/>
    </location>
</feature>
<dbReference type="InterPro" id="IPR002058">
    <property type="entry name" value="PAP_assoc"/>
</dbReference>
<dbReference type="Pfam" id="PF22600">
    <property type="entry name" value="MTPAP-like_central"/>
    <property type="match status" value="1"/>
</dbReference>
<evidence type="ECO:0000256" key="3">
    <source>
        <dbReference type="ARBA" id="ARBA00022679"/>
    </source>
</evidence>
<dbReference type="Gene3D" id="3.30.460.10">
    <property type="entry name" value="Beta Polymerase, domain 2"/>
    <property type="match status" value="1"/>
</dbReference>
<dbReference type="CDD" id="cd05402">
    <property type="entry name" value="NT_PAP_TUTase"/>
    <property type="match status" value="1"/>
</dbReference>
<keyword evidence="3" id="KW-0808">Transferase</keyword>
<dbReference type="InterPro" id="IPR043519">
    <property type="entry name" value="NT_sf"/>
</dbReference>
<reference evidence="9" key="1">
    <citation type="submission" date="2018-07" db="EMBL/GenBank/DDBJ databases">
        <title>Comparative genomics of catfishes provides insights into carnivory and benthic adaptation.</title>
        <authorList>
            <person name="Zhang Y."/>
            <person name="Wang D."/>
            <person name="Peng Z."/>
            <person name="Zheng S."/>
            <person name="Shao F."/>
            <person name="Tao W."/>
        </authorList>
    </citation>
    <scope>NUCLEOTIDE SEQUENCE</scope>
    <source>
        <strain evidence="9">Chongqing</strain>
    </source>
</reference>
<evidence type="ECO:0000259" key="6">
    <source>
        <dbReference type="Pfam" id="PF03828"/>
    </source>
</evidence>
<accession>A0AAD5AV01</accession>
<protein>
    <submittedName>
        <fullName evidence="9">Poly(A) RNA polymerase, mitochondrial</fullName>
    </submittedName>
</protein>
<evidence type="ECO:0000256" key="1">
    <source>
        <dbReference type="ARBA" id="ARBA00001936"/>
    </source>
</evidence>
<dbReference type="SUPFAM" id="SSF81301">
    <property type="entry name" value="Nucleotidyltransferase"/>
    <property type="match status" value="1"/>
</dbReference>
<keyword evidence="4" id="KW-0479">Metal-binding</keyword>
<dbReference type="EMBL" id="MU551603">
    <property type="protein sequence ID" value="KAI5623388.1"/>
    <property type="molecule type" value="Genomic_DNA"/>
</dbReference>
<comment type="cofactor">
    <cofactor evidence="2">
        <name>Mg(2+)</name>
        <dbReference type="ChEBI" id="CHEBI:18420"/>
    </cofactor>
</comment>
<comment type="caution">
    <text evidence="9">The sequence shown here is derived from an EMBL/GenBank/DDBJ whole genome shotgun (WGS) entry which is preliminary data.</text>
</comment>